<comment type="caution">
    <text evidence="6">The sequence shown here is derived from an EMBL/GenBank/DDBJ whole genome shotgun (WGS) entry which is preliminary data.</text>
</comment>
<evidence type="ECO:0000256" key="2">
    <source>
        <dbReference type="ARBA" id="ARBA00022980"/>
    </source>
</evidence>
<feature type="compositionally biased region" description="Low complexity" evidence="4">
    <location>
        <begin position="111"/>
        <end position="122"/>
    </location>
</feature>
<protein>
    <submittedName>
        <fullName evidence="7">Large ribosomal subunit protein eL28 (60S ribosomal protein L28)</fullName>
    </submittedName>
</protein>
<sequence length="237" mass="25103">MSDSELIVPIEQALWPKGVARSLSGVLRNLGDKHGNLVIVAQPAKGYIMVKGPAEKIEEAKPGLRAIIEEHFPDADCPEELLEGPVEVSQAQPAEPAPMPPASPASPASPPASASAAAASASVQTRKAPLSTIPKQEGAEKIVIEGTPCIGRKIRPASHRASPDLLWECIRKSSCFVRPGGVNKRRFSAEPGNLLGLHSLQFSGLANDKALDVRPKKVGKKESIELVQSAAKASVRW</sequence>
<organism evidence="6">
    <name type="scientific">Cladocopium goreaui</name>
    <dbReference type="NCBI Taxonomy" id="2562237"/>
    <lineage>
        <taxon>Eukaryota</taxon>
        <taxon>Sar</taxon>
        <taxon>Alveolata</taxon>
        <taxon>Dinophyceae</taxon>
        <taxon>Suessiales</taxon>
        <taxon>Symbiodiniaceae</taxon>
        <taxon>Cladocopium</taxon>
    </lineage>
</organism>
<keyword evidence="3" id="KW-0687">Ribonucleoprotein</keyword>
<evidence type="ECO:0000313" key="6">
    <source>
        <dbReference type="EMBL" id="CAI3972326.1"/>
    </source>
</evidence>
<keyword evidence="2 7" id="KW-0689">Ribosomal protein</keyword>
<feature type="domain" description="Ribosomal eL28/Mak16" evidence="5">
    <location>
        <begin position="165"/>
        <end position="217"/>
    </location>
</feature>
<reference evidence="6" key="1">
    <citation type="submission" date="2022-10" db="EMBL/GenBank/DDBJ databases">
        <authorList>
            <person name="Chen Y."/>
            <person name="Dougan E. K."/>
            <person name="Chan C."/>
            <person name="Rhodes N."/>
            <person name="Thang M."/>
        </authorList>
    </citation>
    <scope>NUCLEOTIDE SEQUENCE</scope>
</reference>
<dbReference type="Proteomes" id="UP001152797">
    <property type="component" value="Unassembled WGS sequence"/>
</dbReference>
<dbReference type="GO" id="GO:0005840">
    <property type="term" value="C:ribosome"/>
    <property type="evidence" value="ECO:0007669"/>
    <property type="project" value="UniProtKB-KW"/>
</dbReference>
<dbReference type="InterPro" id="IPR029004">
    <property type="entry name" value="Ribosomal_eL28/Mak16"/>
</dbReference>
<dbReference type="GO" id="GO:1990904">
    <property type="term" value="C:ribonucleoprotein complex"/>
    <property type="evidence" value="ECO:0007669"/>
    <property type="project" value="UniProtKB-KW"/>
</dbReference>
<feature type="region of interest" description="Disordered" evidence="4">
    <location>
        <begin position="86"/>
        <end position="134"/>
    </location>
</feature>
<reference evidence="7 8" key="2">
    <citation type="submission" date="2024-05" db="EMBL/GenBank/DDBJ databases">
        <authorList>
            <person name="Chen Y."/>
            <person name="Shah S."/>
            <person name="Dougan E. K."/>
            <person name="Thang M."/>
            <person name="Chan C."/>
        </authorList>
    </citation>
    <scope>NUCLEOTIDE SEQUENCE [LARGE SCALE GENOMIC DNA]</scope>
</reference>
<dbReference type="InterPro" id="IPR002672">
    <property type="entry name" value="Ribosomal_eL28"/>
</dbReference>
<evidence type="ECO:0000256" key="3">
    <source>
        <dbReference type="ARBA" id="ARBA00023274"/>
    </source>
</evidence>
<evidence type="ECO:0000259" key="5">
    <source>
        <dbReference type="Pfam" id="PF01778"/>
    </source>
</evidence>
<dbReference type="GO" id="GO:0003735">
    <property type="term" value="F:structural constituent of ribosome"/>
    <property type="evidence" value="ECO:0007669"/>
    <property type="project" value="InterPro"/>
</dbReference>
<comment type="similarity">
    <text evidence="1">Belongs to the eukaryotic ribosomal protein eL28 family.</text>
</comment>
<dbReference type="PANTHER" id="PTHR10544">
    <property type="entry name" value="60S RIBOSOMAL PROTEIN L28"/>
    <property type="match status" value="1"/>
</dbReference>
<evidence type="ECO:0000313" key="8">
    <source>
        <dbReference type="Proteomes" id="UP001152797"/>
    </source>
</evidence>
<dbReference type="OrthoDB" id="447151at2759"/>
<dbReference type="AlphaFoldDB" id="A0A9P1BIT6"/>
<dbReference type="EMBL" id="CAMXCT020000003">
    <property type="protein sequence ID" value="CAL1125701.1"/>
    <property type="molecule type" value="Genomic_DNA"/>
</dbReference>
<dbReference type="EMBL" id="CAMXCT010000003">
    <property type="protein sequence ID" value="CAI3972326.1"/>
    <property type="molecule type" value="Genomic_DNA"/>
</dbReference>
<name>A0A9P1BIT6_9DINO</name>
<accession>A0A9P1BIT6</accession>
<evidence type="ECO:0000256" key="1">
    <source>
        <dbReference type="ARBA" id="ARBA00007926"/>
    </source>
</evidence>
<proteinExistence type="inferred from homology"/>
<dbReference type="Gene3D" id="3.30.390.110">
    <property type="match status" value="1"/>
</dbReference>
<feature type="compositionally biased region" description="Pro residues" evidence="4">
    <location>
        <begin position="95"/>
        <end position="110"/>
    </location>
</feature>
<gene>
    <name evidence="6" type="ORF">C1SCF055_LOCUS916</name>
</gene>
<dbReference type="Pfam" id="PF01778">
    <property type="entry name" value="Ribosomal_L28e"/>
    <property type="match status" value="1"/>
</dbReference>
<dbReference type="GO" id="GO:0006412">
    <property type="term" value="P:translation"/>
    <property type="evidence" value="ECO:0007669"/>
    <property type="project" value="InterPro"/>
</dbReference>
<evidence type="ECO:0000313" key="7">
    <source>
        <dbReference type="EMBL" id="CAL4759638.1"/>
    </source>
</evidence>
<keyword evidence="8" id="KW-1185">Reference proteome</keyword>
<evidence type="ECO:0000256" key="4">
    <source>
        <dbReference type="SAM" id="MobiDB-lite"/>
    </source>
</evidence>
<dbReference type="EMBL" id="CAMXCT030000003">
    <property type="protein sequence ID" value="CAL4759638.1"/>
    <property type="molecule type" value="Genomic_DNA"/>
</dbReference>